<evidence type="ECO:0000313" key="15">
    <source>
        <dbReference type="Proteomes" id="UP000694865"/>
    </source>
</evidence>
<dbReference type="InterPro" id="IPR005821">
    <property type="entry name" value="Ion_trans_dom"/>
</dbReference>
<feature type="domain" description="BTB" evidence="14">
    <location>
        <begin position="36"/>
        <end position="139"/>
    </location>
</feature>
<dbReference type="Gene3D" id="3.30.710.10">
    <property type="entry name" value="Potassium Channel Kv1.1, Chain A"/>
    <property type="match status" value="1"/>
</dbReference>
<feature type="compositionally biased region" description="Polar residues" evidence="12">
    <location>
        <begin position="514"/>
        <end position="530"/>
    </location>
</feature>
<keyword evidence="2" id="KW-0813">Transport</keyword>
<dbReference type="InterPro" id="IPR003131">
    <property type="entry name" value="T1-type_BTB"/>
</dbReference>
<dbReference type="PANTHER" id="PTHR11537">
    <property type="entry name" value="VOLTAGE-GATED POTASSIUM CHANNEL"/>
    <property type="match status" value="1"/>
</dbReference>
<feature type="compositionally biased region" description="Polar residues" evidence="12">
    <location>
        <begin position="480"/>
        <end position="492"/>
    </location>
</feature>
<evidence type="ECO:0000256" key="13">
    <source>
        <dbReference type="SAM" id="Phobius"/>
    </source>
</evidence>
<evidence type="ECO:0000256" key="7">
    <source>
        <dbReference type="ARBA" id="ARBA00022958"/>
    </source>
</evidence>
<evidence type="ECO:0000313" key="16">
    <source>
        <dbReference type="RefSeq" id="XP_006823928.1"/>
    </source>
</evidence>
<evidence type="ECO:0000256" key="8">
    <source>
        <dbReference type="ARBA" id="ARBA00022989"/>
    </source>
</evidence>
<feature type="transmembrane region" description="Helical" evidence="13">
    <location>
        <begin position="395"/>
        <end position="412"/>
    </location>
</feature>
<evidence type="ECO:0000256" key="10">
    <source>
        <dbReference type="ARBA" id="ARBA00023136"/>
    </source>
</evidence>
<evidence type="ECO:0000256" key="1">
    <source>
        <dbReference type="ARBA" id="ARBA00004141"/>
    </source>
</evidence>
<keyword evidence="15" id="KW-1185">Reference proteome</keyword>
<dbReference type="SMART" id="SM00225">
    <property type="entry name" value="BTB"/>
    <property type="match status" value="1"/>
</dbReference>
<dbReference type="PRINTS" id="PR01491">
    <property type="entry name" value="KVCHANNEL"/>
</dbReference>
<dbReference type="Gene3D" id="1.20.120.350">
    <property type="entry name" value="Voltage-gated potassium channels. Chain C"/>
    <property type="match status" value="1"/>
</dbReference>
<reference evidence="16" key="1">
    <citation type="submission" date="2025-08" db="UniProtKB">
        <authorList>
            <consortium name="RefSeq"/>
        </authorList>
    </citation>
    <scope>IDENTIFICATION</scope>
    <source>
        <tissue evidence="16">Testes</tissue>
    </source>
</reference>
<keyword evidence="7" id="KW-0630">Potassium</keyword>
<keyword evidence="5" id="KW-0631">Potassium channel</keyword>
<dbReference type="InterPro" id="IPR027359">
    <property type="entry name" value="Volt_channel_dom_sf"/>
</dbReference>
<dbReference type="Pfam" id="PF00520">
    <property type="entry name" value="Ion_trans"/>
    <property type="match status" value="1"/>
</dbReference>
<keyword evidence="6" id="KW-0851">Voltage-gated channel</keyword>
<dbReference type="PRINTS" id="PR00169">
    <property type="entry name" value="KCHANNEL"/>
</dbReference>
<sequence length="606" mass="67738">MSASSSRHNVEHGPPSGVSSNTDGTEQVSVPKRHDNKIYINVGGVKHETYKSTLRNIPDTRLSWLTQTTANNADYDPVTKEFFFDRHPGVFLAILNYYRTGKLHCPNDVCGPLFEEELQFWGIDEKQIEPCCWSTYTQHRDAQETLAKLNGPDWEENDLEEDEEDVAKRFGIEESGGFEKDTWWERWQPRMWTLLEEPYSNLLKRLLAVISLMFVCVSITTFCLETVSDLQEPVYSENAETNTTEIIDYKPRDELFYIEAVCVTFFTVEIIVRFIFSPSKLDFYKTAQNIIDFLAIVPFYVDAICKIANVNVSGTANDILSFARIVRIFRIGKLTRHFSGLKILVHTIRASAKELLLLIIFLGLGVLVFASLEYYAEKWLAEEGQTNDFTDIPIGFWWAVVTMTTVGYGDMVPRTPSGMLVGAIAGVFGVLTIALPVPVIVNNFALYYTHAQARAKLPKKRKRVLVGAADALKTQGQTFSSISGYSTQSTNEAEAIHDSVSESSEDSGVKTRNPKTANGQSTGISVTFTDEVTDSPKTTRKKSPNTGKRGTGRRESFVPNGLGVGRRESFRPNGSIAGRSKSLHGPSKGPPARRRSLLPSMTEIDV</sequence>
<feature type="transmembrane region" description="Helical" evidence="13">
    <location>
        <begin position="355"/>
        <end position="375"/>
    </location>
</feature>
<feature type="region of interest" description="Disordered" evidence="12">
    <location>
        <begin position="480"/>
        <end position="606"/>
    </location>
</feature>
<dbReference type="RefSeq" id="XP_006823928.1">
    <property type="nucleotide sequence ID" value="XM_006823865.1"/>
</dbReference>
<evidence type="ECO:0000256" key="2">
    <source>
        <dbReference type="ARBA" id="ARBA00022448"/>
    </source>
</evidence>
<dbReference type="Pfam" id="PF02214">
    <property type="entry name" value="BTB_2"/>
    <property type="match status" value="1"/>
</dbReference>
<dbReference type="Gene3D" id="1.10.287.70">
    <property type="match status" value="1"/>
</dbReference>
<feature type="transmembrane region" description="Helical" evidence="13">
    <location>
        <begin position="419"/>
        <end position="441"/>
    </location>
</feature>
<organism evidence="15 16">
    <name type="scientific">Saccoglossus kowalevskii</name>
    <name type="common">Acorn worm</name>
    <dbReference type="NCBI Taxonomy" id="10224"/>
    <lineage>
        <taxon>Eukaryota</taxon>
        <taxon>Metazoa</taxon>
        <taxon>Hemichordata</taxon>
        <taxon>Enteropneusta</taxon>
        <taxon>Harrimaniidae</taxon>
        <taxon>Saccoglossus</taxon>
    </lineage>
</organism>
<dbReference type="InterPro" id="IPR028325">
    <property type="entry name" value="VG_K_chnl"/>
</dbReference>
<keyword evidence="3" id="KW-0633">Potassium transport</keyword>
<dbReference type="InterPro" id="IPR000210">
    <property type="entry name" value="BTB/POZ_dom"/>
</dbReference>
<keyword evidence="10 13" id="KW-0472">Membrane</keyword>
<proteinExistence type="predicted"/>
<accession>A0ABM0MV87</accession>
<feature type="transmembrane region" description="Helical" evidence="13">
    <location>
        <begin position="206"/>
        <end position="227"/>
    </location>
</feature>
<dbReference type="InterPro" id="IPR003968">
    <property type="entry name" value="K_chnl_volt-dep_Kv"/>
</dbReference>
<dbReference type="CDD" id="cd18379">
    <property type="entry name" value="BTB_POZ_Kv3_KCNC"/>
    <property type="match status" value="1"/>
</dbReference>
<dbReference type="SUPFAM" id="SSF81324">
    <property type="entry name" value="Voltage-gated potassium channels"/>
    <property type="match status" value="1"/>
</dbReference>
<evidence type="ECO:0000259" key="14">
    <source>
        <dbReference type="SMART" id="SM00225"/>
    </source>
</evidence>
<dbReference type="GeneID" id="100374549"/>
<name>A0ABM0MV87_SACKO</name>
<evidence type="ECO:0000256" key="6">
    <source>
        <dbReference type="ARBA" id="ARBA00022882"/>
    </source>
</evidence>
<evidence type="ECO:0000256" key="4">
    <source>
        <dbReference type="ARBA" id="ARBA00022692"/>
    </source>
</evidence>
<dbReference type="InterPro" id="IPR003974">
    <property type="entry name" value="K_chnl_volt-dep_Kv3"/>
</dbReference>
<protein>
    <submittedName>
        <fullName evidence="16">Potassium voltage-gated channel protein Shaw-like</fullName>
    </submittedName>
</protein>
<dbReference type="PRINTS" id="PR01498">
    <property type="entry name" value="SHAWCHANNEL"/>
</dbReference>
<feature type="transmembrane region" description="Helical" evidence="13">
    <location>
        <begin position="255"/>
        <end position="276"/>
    </location>
</feature>
<gene>
    <name evidence="16" type="primary">LOC100374549</name>
</gene>
<keyword evidence="9" id="KW-0406">Ion transport</keyword>
<dbReference type="InterPro" id="IPR011333">
    <property type="entry name" value="SKP1/BTB/POZ_sf"/>
</dbReference>
<feature type="region of interest" description="Disordered" evidence="12">
    <location>
        <begin position="1"/>
        <end position="33"/>
    </location>
</feature>
<evidence type="ECO:0000256" key="9">
    <source>
        <dbReference type="ARBA" id="ARBA00023065"/>
    </source>
</evidence>
<evidence type="ECO:0000256" key="11">
    <source>
        <dbReference type="ARBA" id="ARBA00023303"/>
    </source>
</evidence>
<dbReference type="Proteomes" id="UP000694865">
    <property type="component" value="Unplaced"/>
</dbReference>
<evidence type="ECO:0000256" key="3">
    <source>
        <dbReference type="ARBA" id="ARBA00022538"/>
    </source>
</evidence>
<comment type="subcellular location">
    <subcellularLocation>
        <location evidence="1">Membrane</location>
        <topology evidence="1">Multi-pass membrane protein</topology>
    </subcellularLocation>
</comment>
<dbReference type="PANTHER" id="PTHR11537:SF252">
    <property type="entry name" value="POTASSIUM VOLTAGE-GATED CHANNEL PROTEIN SHAW"/>
    <property type="match status" value="1"/>
</dbReference>
<keyword evidence="8 13" id="KW-1133">Transmembrane helix</keyword>
<keyword evidence="4 13" id="KW-0812">Transmembrane</keyword>
<evidence type="ECO:0000256" key="12">
    <source>
        <dbReference type="SAM" id="MobiDB-lite"/>
    </source>
</evidence>
<dbReference type="SUPFAM" id="SSF54695">
    <property type="entry name" value="POZ domain"/>
    <property type="match status" value="1"/>
</dbReference>
<feature type="compositionally biased region" description="Polar residues" evidence="12">
    <location>
        <begin position="17"/>
        <end position="28"/>
    </location>
</feature>
<keyword evidence="11" id="KW-0407">Ion channel</keyword>
<evidence type="ECO:0000256" key="5">
    <source>
        <dbReference type="ARBA" id="ARBA00022826"/>
    </source>
</evidence>